<evidence type="ECO:0000313" key="2">
    <source>
        <dbReference type="Proteomes" id="UP000199659"/>
    </source>
</evidence>
<protein>
    <submittedName>
        <fullName evidence="1">Uncharacterized protein</fullName>
    </submittedName>
</protein>
<organism evidence="1 2">
    <name type="scientific">Anaeromicropila populeti</name>
    <dbReference type="NCBI Taxonomy" id="37658"/>
    <lineage>
        <taxon>Bacteria</taxon>
        <taxon>Bacillati</taxon>
        <taxon>Bacillota</taxon>
        <taxon>Clostridia</taxon>
        <taxon>Lachnospirales</taxon>
        <taxon>Lachnospiraceae</taxon>
        <taxon>Anaeromicropila</taxon>
    </lineage>
</organism>
<reference evidence="1 2" key="1">
    <citation type="submission" date="2016-10" db="EMBL/GenBank/DDBJ databases">
        <authorList>
            <person name="de Groot N.N."/>
        </authorList>
    </citation>
    <scope>NUCLEOTIDE SEQUENCE [LARGE SCALE GENOMIC DNA]</scope>
    <source>
        <strain evidence="1 2">743A</strain>
    </source>
</reference>
<dbReference type="AlphaFoldDB" id="A0A1I6HY81"/>
<dbReference type="OrthoDB" id="2084459at2"/>
<dbReference type="STRING" id="37658.SAMN05661086_00398"/>
<name>A0A1I6HY81_9FIRM</name>
<sequence length="159" mass="17975">MNNNLRKIVLLAVIAVVVLAGAGIILLNVRAKTENQSKNVSKDNQLTDVKDVAIYYGYSSWAMFGADDETKKLLYNMYQTSEMEPTGLDINVESQFTISFTLDGEQIRWIVDKNGIVLDEEGHRHQITNDSFNYETIKSIYKNSKTDSCYKDGIYDSAN</sequence>
<keyword evidence="2" id="KW-1185">Reference proteome</keyword>
<proteinExistence type="predicted"/>
<dbReference type="RefSeq" id="WP_092559014.1">
    <property type="nucleotide sequence ID" value="NZ_FOYZ01000001.1"/>
</dbReference>
<accession>A0A1I6HY81</accession>
<evidence type="ECO:0000313" key="1">
    <source>
        <dbReference type="EMBL" id="SFR59442.1"/>
    </source>
</evidence>
<dbReference type="EMBL" id="FOYZ01000001">
    <property type="protein sequence ID" value="SFR59442.1"/>
    <property type="molecule type" value="Genomic_DNA"/>
</dbReference>
<dbReference type="Proteomes" id="UP000199659">
    <property type="component" value="Unassembled WGS sequence"/>
</dbReference>
<gene>
    <name evidence="1" type="ORF">SAMN05661086_00398</name>
</gene>